<gene>
    <name evidence="1" type="ORF">LEP1GSC038_0106</name>
</gene>
<evidence type="ECO:0000313" key="2">
    <source>
        <dbReference type="Proteomes" id="UP000012101"/>
    </source>
</evidence>
<name>M6FMX5_9LEPT</name>
<protein>
    <submittedName>
        <fullName evidence="1">Uncharacterized protein</fullName>
    </submittedName>
</protein>
<accession>M6FMX5</accession>
<comment type="caution">
    <text evidence="1">The sequence shown here is derived from an EMBL/GenBank/DDBJ whole genome shotgun (WGS) entry which is preliminary data.</text>
</comment>
<reference evidence="1 2" key="1">
    <citation type="submission" date="2013-01" db="EMBL/GenBank/DDBJ databases">
        <authorList>
            <person name="Harkins D.M."/>
            <person name="Durkin A.S."/>
            <person name="Brinkac L.M."/>
            <person name="Haft D.H."/>
            <person name="Selengut J.D."/>
            <person name="Sanka R."/>
            <person name="DePew J."/>
            <person name="Purushe J."/>
            <person name="Hospenthal D.R."/>
            <person name="Murray C.K."/>
            <person name="Pimentel G."/>
            <person name="Wasfy M."/>
            <person name="Vinetz J.M."/>
            <person name="Sutton G.G."/>
            <person name="Nierman W.C."/>
            <person name="Fouts D.E."/>
        </authorList>
    </citation>
    <scope>NUCLEOTIDE SEQUENCE [LARGE SCALE GENOMIC DNA]</scope>
    <source>
        <strain evidence="1 2">2006001855</strain>
    </source>
</reference>
<dbReference type="Proteomes" id="UP000012101">
    <property type="component" value="Unassembled WGS sequence"/>
</dbReference>
<organism evidence="1 2">
    <name type="scientific">Leptospira weilii str. 2006001855</name>
    <dbReference type="NCBI Taxonomy" id="996804"/>
    <lineage>
        <taxon>Bacteria</taxon>
        <taxon>Pseudomonadati</taxon>
        <taxon>Spirochaetota</taxon>
        <taxon>Spirochaetia</taxon>
        <taxon>Leptospirales</taxon>
        <taxon>Leptospiraceae</taxon>
        <taxon>Leptospira</taxon>
    </lineage>
</organism>
<dbReference type="AlphaFoldDB" id="M6FMX5"/>
<dbReference type="EMBL" id="AFJM02000018">
    <property type="protein sequence ID" value="EMM74133.1"/>
    <property type="molecule type" value="Genomic_DNA"/>
</dbReference>
<proteinExistence type="predicted"/>
<sequence length="45" mass="5631">MWKFLRKFNDEKEYLKVHKLLKGNNFCILLRTYRRLELISFRVLG</sequence>
<evidence type="ECO:0000313" key="1">
    <source>
        <dbReference type="EMBL" id="EMM74133.1"/>
    </source>
</evidence>